<reference evidence="2 3" key="1">
    <citation type="journal article" date="2014" name="Genome Biol.">
        <title>Transcriptome and methylome profiling reveals relics of genome dominance in the mesopolyploid Brassica oleracea.</title>
        <authorList>
            <person name="Parkin I.A."/>
            <person name="Koh C."/>
            <person name="Tang H."/>
            <person name="Robinson S.J."/>
            <person name="Kagale S."/>
            <person name="Clarke W.E."/>
            <person name="Town C.D."/>
            <person name="Nixon J."/>
            <person name="Krishnakumar V."/>
            <person name="Bidwell S.L."/>
            <person name="Denoeud F."/>
            <person name="Belcram H."/>
            <person name="Links M.G."/>
            <person name="Just J."/>
            <person name="Clarke C."/>
            <person name="Bender T."/>
            <person name="Huebert T."/>
            <person name="Mason A.S."/>
            <person name="Pires J.C."/>
            <person name="Barker G."/>
            <person name="Moore J."/>
            <person name="Walley P.G."/>
            <person name="Manoli S."/>
            <person name="Batley J."/>
            <person name="Edwards D."/>
            <person name="Nelson M.N."/>
            <person name="Wang X."/>
            <person name="Paterson A.H."/>
            <person name="King G."/>
            <person name="Bancroft I."/>
            <person name="Chalhoub B."/>
            <person name="Sharpe A.G."/>
        </authorList>
    </citation>
    <scope>NUCLEOTIDE SEQUENCE</scope>
    <source>
        <strain evidence="2 3">cv. TO1000</strain>
    </source>
</reference>
<proteinExistence type="predicted"/>
<evidence type="ECO:0000313" key="2">
    <source>
        <dbReference type="EnsemblPlants" id="Bo3g116230.1"/>
    </source>
</evidence>
<dbReference type="EnsemblPlants" id="Bo3g116230.1">
    <property type="protein sequence ID" value="Bo3g116230.1"/>
    <property type="gene ID" value="Bo3g116230"/>
</dbReference>
<evidence type="ECO:0000313" key="3">
    <source>
        <dbReference type="Proteomes" id="UP000032141"/>
    </source>
</evidence>
<keyword evidence="3" id="KW-1185">Reference proteome</keyword>
<dbReference type="HOGENOM" id="CLU_1027984_0_0_1"/>
<protein>
    <submittedName>
        <fullName evidence="2">Uncharacterized protein</fullName>
    </submittedName>
</protein>
<dbReference type="Gramene" id="Bo3g116230.1">
    <property type="protein sequence ID" value="Bo3g116230.1"/>
    <property type="gene ID" value="Bo3g116230"/>
</dbReference>
<dbReference type="eggNOG" id="KOG0017">
    <property type="taxonomic scope" value="Eukaryota"/>
</dbReference>
<sequence length="271" mass="30533">MALDASSNENFNTMNPEEAVKVIENLASSSSTKNTDFERKRSTPILGNDQMDEVKAKLDSVHKLLRKQVCLVEDAEAVDTEGIAEEADMNFISGNGFQGSGNQGGNRNSYGNMDNFNKSSQHRKLYSNNYSNNMGYGSSYYQKPPPPTQESKIEEMLDRVLEGQQRMTVDFNGKIDSVYTNLNTMFETLNTHMKKLEMQVVQTGEAVKRQGALTRGVEDYVMKHHVNSIIGDDFWQVVKEGKLQEGDFEVESLMSFGGSHWCRSTPSHENW</sequence>
<reference evidence="2" key="2">
    <citation type="submission" date="2015-03" db="UniProtKB">
        <authorList>
            <consortium name="EnsemblPlants"/>
        </authorList>
    </citation>
    <scope>IDENTIFICATION</scope>
</reference>
<dbReference type="Proteomes" id="UP000032141">
    <property type="component" value="Chromosome C3"/>
</dbReference>
<name>A0A0D3BGJ3_BRAOL</name>
<dbReference type="AlphaFoldDB" id="A0A0D3BGJ3"/>
<accession>A0A0D3BGJ3</accession>
<evidence type="ECO:0000256" key="1">
    <source>
        <dbReference type="SAM" id="MobiDB-lite"/>
    </source>
</evidence>
<organism evidence="2 3">
    <name type="scientific">Brassica oleracea var. oleracea</name>
    <dbReference type="NCBI Taxonomy" id="109376"/>
    <lineage>
        <taxon>Eukaryota</taxon>
        <taxon>Viridiplantae</taxon>
        <taxon>Streptophyta</taxon>
        <taxon>Embryophyta</taxon>
        <taxon>Tracheophyta</taxon>
        <taxon>Spermatophyta</taxon>
        <taxon>Magnoliopsida</taxon>
        <taxon>eudicotyledons</taxon>
        <taxon>Gunneridae</taxon>
        <taxon>Pentapetalae</taxon>
        <taxon>rosids</taxon>
        <taxon>malvids</taxon>
        <taxon>Brassicales</taxon>
        <taxon>Brassicaceae</taxon>
        <taxon>Brassiceae</taxon>
        <taxon>Brassica</taxon>
    </lineage>
</organism>
<feature type="region of interest" description="Disordered" evidence="1">
    <location>
        <begin position="96"/>
        <end position="119"/>
    </location>
</feature>